<dbReference type="Gene3D" id="3.30.470.20">
    <property type="entry name" value="ATP-grasp fold, B domain"/>
    <property type="match status" value="1"/>
</dbReference>
<comment type="caution">
    <text evidence="1">The sequence shown here is derived from an EMBL/GenBank/DDBJ whole genome shotgun (WGS) entry which is preliminary data.</text>
</comment>
<dbReference type="RefSeq" id="WP_188888356.1">
    <property type="nucleotide sequence ID" value="NZ_BMHY01000002.1"/>
</dbReference>
<gene>
    <name evidence="1" type="ORF">GCM10010918_15710</name>
</gene>
<dbReference type="SUPFAM" id="SSF56059">
    <property type="entry name" value="Glutathione synthetase ATP-binding domain-like"/>
    <property type="match status" value="1"/>
</dbReference>
<evidence type="ECO:0008006" key="3">
    <source>
        <dbReference type="Google" id="ProtNLM"/>
    </source>
</evidence>
<dbReference type="InterPro" id="IPR026838">
    <property type="entry name" value="YheC/D"/>
</dbReference>
<organism evidence="1 2">
    <name type="scientific">Paenibacillus radicis</name>
    <name type="common">ex Gao et al. 2016</name>
    <dbReference type="NCBI Taxonomy" id="1737354"/>
    <lineage>
        <taxon>Bacteria</taxon>
        <taxon>Bacillati</taxon>
        <taxon>Bacillota</taxon>
        <taxon>Bacilli</taxon>
        <taxon>Bacillales</taxon>
        <taxon>Paenibacillaceae</taxon>
        <taxon>Paenibacillus</taxon>
    </lineage>
</organism>
<protein>
    <recommendedName>
        <fullName evidence="3">YheC/YheD family protein</fullName>
    </recommendedName>
</protein>
<accession>A0A917GZQ1</accession>
<dbReference type="Proteomes" id="UP000600247">
    <property type="component" value="Unassembled WGS sequence"/>
</dbReference>
<dbReference type="EMBL" id="BMHY01000002">
    <property type="protein sequence ID" value="GGG62784.1"/>
    <property type="molecule type" value="Genomic_DNA"/>
</dbReference>
<dbReference type="AlphaFoldDB" id="A0A917GZQ1"/>
<sequence>MTGKLTKKQYRAASSKWRKTILLQRKKTLRRFIPPTRLYSSHALVSMLTFYHLVYVKPVRGSHGDGIMRIERTGSRYSLHHGSVITRSLPLNKLLQIVRKKTGRRPYLMQRGIAMLKHRGRIFDLRVVVQLDRSKSWRMTGMLARVAKHGRAVTNGAQGASIHPVDSVLAAHAGSASQTRTRATLQQLCLSAALELRRNFPYLTELGFDIALDSKLHPWVLEVNVRPESIPFTRLPDKTMYRRILQYRRFNR</sequence>
<evidence type="ECO:0000313" key="2">
    <source>
        <dbReference type="Proteomes" id="UP000600247"/>
    </source>
</evidence>
<keyword evidence="2" id="KW-1185">Reference proteome</keyword>
<reference evidence="1 2" key="1">
    <citation type="journal article" date="2014" name="Int. J. Syst. Evol. Microbiol.">
        <title>Complete genome sequence of Corynebacterium casei LMG S-19264T (=DSM 44701T), isolated from a smear-ripened cheese.</title>
        <authorList>
            <consortium name="US DOE Joint Genome Institute (JGI-PGF)"/>
            <person name="Walter F."/>
            <person name="Albersmeier A."/>
            <person name="Kalinowski J."/>
            <person name="Ruckert C."/>
        </authorList>
    </citation>
    <scope>NUCLEOTIDE SEQUENCE [LARGE SCALE GENOMIC DNA]</scope>
    <source>
        <strain evidence="1 2">CGMCC 1.15286</strain>
    </source>
</reference>
<proteinExistence type="predicted"/>
<name>A0A917GZQ1_9BACL</name>
<evidence type="ECO:0000313" key="1">
    <source>
        <dbReference type="EMBL" id="GGG62784.1"/>
    </source>
</evidence>
<dbReference type="Pfam" id="PF14398">
    <property type="entry name" value="ATPgrasp_YheCD"/>
    <property type="match status" value="1"/>
</dbReference>